<gene>
    <name evidence="2" type="ORF">FRACYDRAFT_242441</name>
</gene>
<dbReference type="InterPro" id="IPR045136">
    <property type="entry name" value="Iah1-like"/>
</dbReference>
<dbReference type="PANTHER" id="PTHR14209:SF19">
    <property type="entry name" value="ISOAMYL ACETATE-HYDROLYZING ESTERASE 1 HOMOLOG"/>
    <property type="match status" value="1"/>
</dbReference>
<proteinExistence type="predicted"/>
<dbReference type="EMBL" id="KV784361">
    <property type="protein sequence ID" value="OEU14088.1"/>
    <property type="molecule type" value="Genomic_DNA"/>
</dbReference>
<sequence>MPQLAASGRPKLLLLGDSLTQIAFEGGGWASSLANRYQRRADVLNRGMSGYNSRWYIRYAEDNDVWNEPGNIVLITIFFGANDAALPDRDPAKHVPIPEYQENLEMLIDNATKSYPNAKILLISPPPVHREQRLAFQKERYGNKATGIAERTSEHASLYAAVCREVAKKKNVPCLDVFTAMLNDVDEGKHTDADDFGRYFHDGLHFSEIGHTFVYDEITKAIQTNFPNLEVRPCPITGQCNNSSSECDGIKNSGPYHDEINLNDWKKAFES</sequence>
<keyword evidence="2" id="KW-0378">Hydrolase</keyword>
<name>A0A1E7F7B7_9STRA</name>
<feature type="domain" description="SGNH hydrolase-type esterase" evidence="1">
    <location>
        <begin position="14"/>
        <end position="211"/>
    </location>
</feature>
<dbReference type="Gene3D" id="3.40.50.1110">
    <property type="entry name" value="SGNH hydrolase"/>
    <property type="match status" value="1"/>
</dbReference>
<evidence type="ECO:0000259" key="1">
    <source>
        <dbReference type="Pfam" id="PF13472"/>
    </source>
</evidence>
<evidence type="ECO:0000313" key="2">
    <source>
        <dbReference type="EMBL" id="OEU14088.1"/>
    </source>
</evidence>
<dbReference type="InterPro" id="IPR013830">
    <property type="entry name" value="SGNH_hydro"/>
</dbReference>
<dbReference type="InterPro" id="IPR036514">
    <property type="entry name" value="SGNH_hydro_sf"/>
</dbReference>
<dbReference type="InParanoid" id="A0A1E7F7B7"/>
<dbReference type="Pfam" id="PF13472">
    <property type="entry name" value="Lipase_GDSL_2"/>
    <property type="match status" value="1"/>
</dbReference>
<accession>A0A1E7F7B7</accession>
<dbReference type="OrthoDB" id="671439at2759"/>
<organism evidence="2 3">
    <name type="scientific">Fragilariopsis cylindrus CCMP1102</name>
    <dbReference type="NCBI Taxonomy" id="635003"/>
    <lineage>
        <taxon>Eukaryota</taxon>
        <taxon>Sar</taxon>
        <taxon>Stramenopiles</taxon>
        <taxon>Ochrophyta</taxon>
        <taxon>Bacillariophyta</taxon>
        <taxon>Bacillariophyceae</taxon>
        <taxon>Bacillariophycidae</taxon>
        <taxon>Bacillariales</taxon>
        <taxon>Bacillariaceae</taxon>
        <taxon>Fragilariopsis</taxon>
    </lineage>
</organism>
<keyword evidence="3" id="KW-1185">Reference proteome</keyword>
<reference evidence="2 3" key="1">
    <citation type="submission" date="2016-09" db="EMBL/GenBank/DDBJ databases">
        <title>Extensive genetic diversity and differential bi-allelic expression allows diatom success in the polar Southern Ocean.</title>
        <authorList>
            <consortium name="DOE Joint Genome Institute"/>
            <person name="Mock T."/>
            <person name="Otillar R.P."/>
            <person name="Strauss J."/>
            <person name="Dupont C."/>
            <person name="Frickenhaus S."/>
            <person name="Maumus F."/>
            <person name="Mcmullan M."/>
            <person name="Sanges R."/>
            <person name="Schmutz J."/>
            <person name="Toseland A."/>
            <person name="Valas R."/>
            <person name="Veluchamy A."/>
            <person name="Ward B.J."/>
            <person name="Allen A."/>
            <person name="Barry K."/>
            <person name="Falciatore A."/>
            <person name="Ferrante M."/>
            <person name="Fortunato A.E."/>
            <person name="Gloeckner G."/>
            <person name="Gruber A."/>
            <person name="Hipkin R."/>
            <person name="Janech M."/>
            <person name="Kroth P."/>
            <person name="Leese F."/>
            <person name="Lindquist E."/>
            <person name="Lyon B.R."/>
            <person name="Martin J."/>
            <person name="Mayer C."/>
            <person name="Parker M."/>
            <person name="Quesneville H."/>
            <person name="Raymond J."/>
            <person name="Uhlig C."/>
            <person name="Valentin K.U."/>
            <person name="Worden A.Z."/>
            <person name="Armbrust E.V."/>
            <person name="Bowler C."/>
            <person name="Green B."/>
            <person name="Moulton V."/>
            <person name="Van Oosterhout C."/>
            <person name="Grigoriev I."/>
        </authorList>
    </citation>
    <scope>NUCLEOTIDE SEQUENCE [LARGE SCALE GENOMIC DNA]</scope>
    <source>
        <strain evidence="2 3">CCMP1102</strain>
    </source>
</reference>
<dbReference type="Proteomes" id="UP000095751">
    <property type="component" value="Unassembled WGS sequence"/>
</dbReference>
<dbReference type="SUPFAM" id="SSF52266">
    <property type="entry name" value="SGNH hydrolase"/>
    <property type="match status" value="1"/>
</dbReference>
<dbReference type="AlphaFoldDB" id="A0A1E7F7B7"/>
<dbReference type="GO" id="GO:0016787">
    <property type="term" value="F:hydrolase activity"/>
    <property type="evidence" value="ECO:0007669"/>
    <property type="project" value="UniProtKB-KW"/>
</dbReference>
<evidence type="ECO:0000313" key="3">
    <source>
        <dbReference type="Proteomes" id="UP000095751"/>
    </source>
</evidence>
<dbReference type="CDD" id="cd01838">
    <property type="entry name" value="Isoamyl_acetate_hydrolase_like"/>
    <property type="match status" value="1"/>
</dbReference>
<protein>
    <submittedName>
        <fullName evidence="2">SGNH hydrolase</fullName>
    </submittedName>
</protein>
<dbReference type="KEGG" id="fcy:FRACYDRAFT_242441"/>
<dbReference type="PANTHER" id="PTHR14209">
    <property type="entry name" value="ISOAMYL ACETATE-HYDROLYZING ESTERASE 1"/>
    <property type="match status" value="1"/>
</dbReference>